<protein>
    <submittedName>
        <fullName evidence="2">Uncharacterized protein</fullName>
    </submittedName>
</protein>
<proteinExistence type="predicted"/>
<name>A0A6A5BQH5_NAEFO</name>
<dbReference type="RefSeq" id="XP_044561191.1">
    <property type="nucleotide sequence ID" value="XM_044707784.1"/>
</dbReference>
<feature type="compositionally biased region" description="Basic and acidic residues" evidence="1">
    <location>
        <begin position="1"/>
        <end position="11"/>
    </location>
</feature>
<accession>A0A6A5BQH5</accession>
<evidence type="ECO:0000313" key="3">
    <source>
        <dbReference type="Proteomes" id="UP000444721"/>
    </source>
</evidence>
<organism evidence="2 3">
    <name type="scientific">Naegleria fowleri</name>
    <name type="common">Brain eating amoeba</name>
    <dbReference type="NCBI Taxonomy" id="5763"/>
    <lineage>
        <taxon>Eukaryota</taxon>
        <taxon>Discoba</taxon>
        <taxon>Heterolobosea</taxon>
        <taxon>Tetramitia</taxon>
        <taxon>Eutetramitia</taxon>
        <taxon>Vahlkampfiidae</taxon>
        <taxon>Naegleria</taxon>
    </lineage>
</organism>
<evidence type="ECO:0000256" key="1">
    <source>
        <dbReference type="SAM" id="MobiDB-lite"/>
    </source>
</evidence>
<dbReference type="Proteomes" id="UP000444721">
    <property type="component" value="Unassembled WGS sequence"/>
</dbReference>
<feature type="region of interest" description="Disordered" evidence="1">
    <location>
        <begin position="52"/>
        <end position="91"/>
    </location>
</feature>
<keyword evidence="3" id="KW-1185">Reference proteome</keyword>
<sequence>MKEVQSGESVKKATPKQIRKERLRLAREEERGAREGLEPINDAELERLARQARKRKLEKRRTMKRSYNRNGVSVSHKKRRDGSVVIVIKSK</sequence>
<reference evidence="2 3" key="1">
    <citation type="journal article" date="2019" name="Sci. Rep.">
        <title>Nanopore sequencing improves the draft genome of the human pathogenic amoeba Naegleria fowleri.</title>
        <authorList>
            <person name="Liechti N."/>
            <person name="Schurch N."/>
            <person name="Bruggmann R."/>
            <person name="Wittwer M."/>
        </authorList>
    </citation>
    <scope>NUCLEOTIDE SEQUENCE [LARGE SCALE GENOMIC DNA]</scope>
    <source>
        <strain evidence="2 3">ATCC 30894</strain>
    </source>
</reference>
<dbReference type="GeneID" id="68111595"/>
<feature type="compositionally biased region" description="Basic and acidic residues" evidence="1">
    <location>
        <begin position="18"/>
        <end position="33"/>
    </location>
</feature>
<feature type="region of interest" description="Disordered" evidence="1">
    <location>
        <begin position="1"/>
        <end position="33"/>
    </location>
</feature>
<gene>
    <name evidence="2" type="ORF">FDP41_004377</name>
</gene>
<dbReference type="AlphaFoldDB" id="A0A6A5BQH5"/>
<comment type="caution">
    <text evidence="2">The sequence shown here is derived from an EMBL/GenBank/DDBJ whole genome shotgun (WGS) entry which is preliminary data.</text>
</comment>
<dbReference type="VEuPathDB" id="AmoebaDB:FDP41_004377"/>
<feature type="compositionally biased region" description="Basic residues" evidence="1">
    <location>
        <begin position="52"/>
        <end position="67"/>
    </location>
</feature>
<evidence type="ECO:0000313" key="2">
    <source>
        <dbReference type="EMBL" id="KAF0976478.1"/>
    </source>
</evidence>
<dbReference type="EMBL" id="VFQX01000037">
    <property type="protein sequence ID" value="KAF0976478.1"/>
    <property type="molecule type" value="Genomic_DNA"/>
</dbReference>